<accession>A0A1J4KAA9</accession>
<feature type="transmembrane region" description="Helical" evidence="1">
    <location>
        <begin position="251"/>
        <end position="274"/>
    </location>
</feature>
<dbReference type="GO" id="GO:0005802">
    <property type="term" value="C:trans-Golgi network"/>
    <property type="evidence" value="ECO:0007669"/>
    <property type="project" value="TreeGrafter"/>
</dbReference>
<dbReference type="GO" id="GO:0005829">
    <property type="term" value="C:cytosol"/>
    <property type="evidence" value="ECO:0007669"/>
    <property type="project" value="GOC"/>
</dbReference>
<dbReference type="AlphaFoldDB" id="A0A1J4KAA9"/>
<organism evidence="2 3">
    <name type="scientific">Tritrichomonas foetus</name>
    <dbReference type="NCBI Taxonomy" id="1144522"/>
    <lineage>
        <taxon>Eukaryota</taxon>
        <taxon>Metamonada</taxon>
        <taxon>Parabasalia</taxon>
        <taxon>Tritrichomonadida</taxon>
        <taxon>Tritrichomonadidae</taxon>
        <taxon>Tritrichomonas</taxon>
    </lineage>
</organism>
<comment type="caution">
    <text evidence="2">The sequence shown here is derived from an EMBL/GenBank/DDBJ whole genome shotgun (WGS) entry which is preliminary data.</text>
</comment>
<dbReference type="OrthoDB" id="292213at2759"/>
<dbReference type="Proteomes" id="UP000179807">
    <property type="component" value="Unassembled WGS sequence"/>
</dbReference>
<evidence type="ECO:0008006" key="4">
    <source>
        <dbReference type="Google" id="ProtNLM"/>
    </source>
</evidence>
<dbReference type="VEuPathDB" id="TrichDB:TRFO_23439"/>
<keyword evidence="3" id="KW-1185">Reference proteome</keyword>
<feature type="transmembrane region" description="Helical" evidence="1">
    <location>
        <begin position="227"/>
        <end position="245"/>
    </location>
</feature>
<dbReference type="GO" id="GO:0045332">
    <property type="term" value="P:phospholipid translocation"/>
    <property type="evidence" value="ECO:0007669"/>
    <property type="project" value="TreeGrafter"/>
</dbReference>
<dbReference type="PANTHER" id="PTHR14856">
    <property type="entry name" value="PQ-LOOP REPEAT-CONTAINING PROTEIN 1-LIKE PROTEIN"/>
    <property type="match status" value="1"/>
</dbReference>
<dbReference type="EMBL" id="MLAK01000676">
    <property type="protein sequence ID" value="OHT08155.1"/>
    <property type="molecule type" value="Genomic_DNA"/>
</dbReference>
<keyword evidence="1" id="KW-0472">Membrane</keyword>
<keyword evidence="1" id="KW-1133">Transmembrane helix</keyword>
<keyword evidence="1" id="KW-0812">Transmembrane</keyword>
<feature type="transmembrane region" description="Helical" evidence="1">
    <location>
        <begin position="149"/>
        <end position="182"/>
    </location>
</feature>
<feature type="transmembrane region" description="Helical" evidence="1">
    <location>
        <begin position="70"/>
        <end position="90"/>
    </location>
</feature>
<dbReference type="InterPro" id="IPR052241">
    <property type="entry name" value="SLC66/Scramblase_ANY1"/>
</dbReference>
<gene>
    <name evidence="2" type="ORF">TRFO_23439</name>
</gene>
<protein>
    <recommendedName>
        <fullName evidence="4">PQ loop repeat family protein</fullName>
    </recommendedName>
</protein>
<feature type="transmembrane region" description="Helical" evidence="1">
    <location>
        <begin position="26"/>
        <end position="49"/>
    </location>
</feature>
<sequence length="332" mass="37867">MKERKVLFLIFLEFLRQLFRNLLNLIFLMTKMSFGSVAMIFVDLIVMIAPTSGYLDTVRIMITNKSPAAFNYNTCLILLSAHGLKILYYIYHPYAIRIFGQSITQFSVAMVMAFLKYRYSRSGPDSIQRRQSTSSIHDEIVIHRPKNKFAYFLSITSTVTFGEFMTSFFLYALAILSLFYLSYFTINETATVDAIGLIANLIESTVSVPTFIKIVCYRDINNVSNVLILQFVFGDMMKLALFILSGTPWSFIAGALLQLTLDIILFVTYLQLLFCSGISSPNDQETLIRRSSFSAGIEQNNENNEMGALKGVQEPIEDESEEIREVNRRENL</sequence>
<evidence type="ECO:0000313" key="2">
    <source>
        <dbReference type="EMBL" id="OHT08155.1"/>
    </source>
</evidence>
<dbReference type="RefSeq" id="XP_068361291.1">
    <property type="nucleotide sequence ID" value="XM_068503150.1"/>
</dbReference>
<proteinExistence type="predicted"/>
<dbReference type="GeneID" id="94837854"/>
<evidence type="ECO:0000313" key="3">
    <source>
        <dbReference type="Proteomes" id="UP000179807"/>
    </source>
</evidence>
<name>A0A1J4KAA9_9EUKA</name>
<reference evidence="2" key="1">
    <citation type="submission" date="2016-10" db="EMBL/GenBank/DDBJ databases">
        <authorList>
            <person name="Benchimol M."/>
            <person name="Almeida L.G."/>
            <person name="Vasconcelos A.T."/>
            <person name="Perreira-Neves A."/>
            <person name="Rosa I.A."/>
            <person name="Tasca T."/>
            <person name="Bogo M.R."/>
            <person name="de Souza W."/>
        </authorList>
    </citation>
    <scope>NUCLEOTIDE SEQUENCE [LARGE SCALE GENOMIC DNA]</scope>
    <source>
        <strain evidence="2">K</strain>
    </source>
</reference>
<dbReference type="GO" id="GO:0005768">
    <property type="term" value="C:endosome"/>
    <property type="evidence" value="ECO:0007669"/>
    <property type="project" value="TreeGrafter"/>
</dbReference>
<dbReference type="GO" id="GO:0042147">
    <property type="term" value="P:retrograde transport, endosome to Golgi"/>
    <property type="evidence" value="ECO:0007669"/>
    <property type="project" value="TreeGrafter"/>
</dbReference>
<evidence type="ECO:0000256" key="1">
    <source>
        <dbReference type="SAM" id="Phobius"/>
    </source>
</evidence>
<dbReference type="PANTHER" id="PTHR14856:SF9">
    <property type="entry name" value="PQ-LOOP REPEAT-CONTAINING PROTEIN 1"/>
    <property type="match status" value="1"/>
</dbReference>